<evidence type="ECO:0000313" key="2">
    <source>
        <dbReference type="EMBL" id="KAF9478078.1"/>
    </source>
</evidence>
<evidence type="ECO:0000259" key="1">
    <source>
        <dbReference type="PROSITE" id="PS50011"/>
    </source>
</evidence>
<keyword evidence="3" id="KW-1185">Reference proteome</keyword>
<organism evidence="2 3">
    <name type="scientific">Pholiota conissans</name>
    <dbReference type="NCBI Taxonomy" id="109636"/>
    <lineage>
        <taxon>Eukaryota</taxon>
        <taxon>Fungi</taxon>
        <taxon>Dikarya</taxon>
        <taxon>Basidiomycota</taxon>
        <taxon>Agaricomycotina</taxon>
        <taxon>Agaricomycetes</taxon>
        <taxon>Agaricomycetidae</taxon>
        <taxon>Agaricales</taxon>
        <taxon>Agaricineae</taxon>
        <taxon>Strophariaceae</taxon>
        <taxon>Pholiota</taxon>
    </lineage>
</organism>
<dbReference type="GO" id="GO:0004672">
    <property type="term" value="F:protein kinase activity"/>
    <property type="evidence" value="ECO:0007669"/>
    <property type="project" value="InterPro"/>
</dbReference>
<dbReference type="OrthoDB" id="2954877at2759"/>
<dbReference type="InterPro" id="IPR011009">
    <property type="entry name" value="Kinase-like_dom_sf"/>
</dbReference>
<sequence length="342" mass="38431">MDMGNGLKNVVYSLKIIAKANIPAVGPFQILSYLYMIKSRETCFKDVLSTHTHIEGTSSLWPSNQRLSLAPYTLEKLPDGHNHFIPTEHIRVGTMRWSQVYGGSLSLAGSKIQDDLVLKIIDPAFFPIPPTDPFVPDAPPYTEYPSTPMAFSENSYRYTDDLMAWSEAHAYSKLSSLQGSLIPRLVDIFMLKSPRSKQDKIGIVMSRIHGRNIIDVCREQGSELDGESGWYPIAAQLVRGLSEIHRQGIVSVDLSEQNVLVADDKESGQPTVKYFDFGFSRPNQFDTPEEMERHGVEKATFYDVMDLYYFLSDMCGGGWGRPAYLEAHGLSLDCFGRKQTIL</sequence>
<accession>A0A9P5YZR8</accession>
<dbReference type="InterPro" id="IPR000719">
    <property type="entry name" value="Prot_kinase_dom"/>
</dbReference>
<feature type="domain" description="Protein kinase" evidence="1">
    <location>
        <begin position="86"/>
        <end position="342"/>
    </location>
</feature>
<protein>
    <recommendedName>
        <fullName evidence="1">Protein kinase domain-containing protein</fullName>
    </recommendedName>
</protein>
<dbReference type="PROSITE" id="PS50011">
    <property type="entry name" value="PROTEIN_KINASE_DOM"/>
    <property type="match status" value="1"/>
</dbReference>
<proteinExistence type="predicted"/>
<dbReference type="Proteomes" id="UP000807469">
    <property type="component" value="Unassembled WGS sequence"/>
</dbReference>
<dbReference type="AlphaFoldDB" id="A0A9P5YZR8"/>
<dbReference type="SUPFAM" id="SSF56112">
    <property type="entry name" value="Protein kinase-like (PK-like)"/>
    <property type="match status" value="1"/>
</dbReference>
<reference evidence="2" key="1">
    <citation type="submission" date="2020-11" db="EMBL/GenBank/DDBJ databases">
        <authorList>
            <consortium name="DOE Joint Genome Institute"/>
            <person name="Ahrendt S."/>
            <person name="Riley R."/>
            <person name="Andreopoulos W."/>
            <person name="Labutti K."/>
            <person name="Pangilinan J."/>
            <person name="Ruiz-Duenas F.J."/>
            <person name="Barrasa J.M."/>
            <person name="Sanchez-Garcia M."/>
            <person name="Camarero S."/>
            <person name="Miyauchi S."/>
            <person name="Serrano A."/>
            <person name="Linde D."/>
            <person name="Babiker R."/>
            <person name="Drula E."/>
            <person name="Ayuso-Fernandez I."/>
            <person name="Pacheco R."/>
            <person name="Padilla G."/>
            <person name="Ferreira P."/>
            <person name="Barriuso J."/>
            <person name="Kellner H."/>
            <person name="Castanera R."/>
            <person name="Alfaro M."/>
            <person name="Ramirez L."/>
            <person name="Pisabarro A.G."/>
            <person name="Kuo A."/>
            <person name="Tritt A."/>
            <person name="Lipzen A."/>
            <person name="He G."/>
            <person name="Yan M."/>
            <person name="Ng V."/>
            <person name="Cullen D."/>
            <person name="Martin F."/>
            <person name="Rosso M.-N."/>
            <person name="Henrissat B."/>
            <person name="Hibbett D."/>
            <person name="Martinez A.T."/>
            <person name="Grigoriev I.V."/>
        </authorList>
    </citation>
    <scope>NUCLEOTIDE SEQUENCE</scope>
    <source>
        <strain evidence="2">CIRM-BRFM 674</strain>
    </source>
</reference>
<name>A0A9P5YZR8_9AGAR</name>
<dbReference type="Gene3D" id="1.10.510.10">
    <property type="entry name" value="Transferase(Phosphotransferase) domain 1"/>
    <property type="match status" value="1"/>
</dbReference>
<dbReference type="EMBL" id="MU155243">
    <property type="protein sequence ID" value="KAF9478078.1"/>
    <property type="molecule type" value="Genomic_DNA"/>
</dbReference>
<gene>
    <name evidence="2" type="ORF">BDN70DRAFT_922156</name>
</gene>
<comment type="caution">
    <text evidence="2">The sequence shown here is derived from an EMBL/GenBank/DDBJ whole genome shotgun (WGS) entry which is preliminary data.</text>
</comment>
<evidence type="ECO:0000313" key="3">
    <source>
        <dbReference type="Proteomes" id="UP000807469"/>
    </source>
</evidence>
<dbReference type="Pfam" id="PF00069">
    <property type="entry name" value="Pkinase"/>
    <property type="match status" value="1"/>
</dbReference>
<dbReference type="GO" id="GO:0005524">
    <property type="term" value="F:ATP binding"/>
    <property type="evidence" value="ECO:0007669"/>
    <property type="project" value="InterPro"/>
</dbReference>